<evidence type="ECO:0000256" key="1">
    <source>
        <dbReference type="SAM" id="Phobius"/>
    </source>
</evidence>
<dbReference type="Proteomes" id="UP001628193">
    <property type="component" value="Unassembled WGS sequence"/>
</dbReference>
<protein>
    <recommendedName>
        <fullName evidence="4">DUF1634 domain-containing protein</fullName>
    </recommendedName>
</protein>
<evidence type="ECO:0000313" key="2">
    <source>
        <dbReference type="EMBL" id="GAB0055750.1"/>
    </source>
</evidence>
<reference evidence="2 3" key="1">
    <citation type="submission" date="2024-09" db="EMBL/GenBank/DDBJ databases">
        <title>Draft genome sequence of Candidatus Magnetaquicoccaceae bacterium FCR-1.</title>
        <authorList>
            <person name="Shimoshige H."/>
            <person name="Shimamura S."/>
            <person name="Taoka A."/>
            <person name="Kobayashi H."/>
            <person name="Maekawa T."/>
        </authorList>
    </citation>
    <scope>NUCLEOTIDE SEQUENCE [LARGE SCALE GENOMIC DNA]</scope>
    <source>
        <strain evidence="2 3">FCR-1</strain>
    </source>
</reference>
<accession>A0ABQ0C4D6</accession>
<dbReference type="EMBL" id="BAAFGK010000001">
    <property type="protein sequence ID" value="GAB0055750.1"/>
    <property type="molecule type" value="Genomic_DNA"/>
</dbReference>
<sequence length="142" mass="15512">MADYTPDPKYASEEQVAYASILDLGWKIGFVLMVIFFGLYVFGVLPSHVSMEQLAQYWVLPADQYLKAVNGPTGWDWVALVHRGDYLNYIGIAILAGITVVCYAKVLPLFLKKGEKVYSAIMIAEILVLVLAASGILGGGAH</sequence>
<feature type="transmembrane region" description="Helical" evidence="1">
    <location>
        <begin position="118"/>
        <end position="137"/>
    </location>
</feature>
<feature type="transmembrane region" description="Helical" evidence="1">
    <location>
        <begin position="24"/>
        <end position="45"/>
    </location>
</feature>
<dbReference type="RefSeq" id="WP_420903462.1">
    <property type="nucleotide sequence ID" value="NZ_BAAFGK010000001.1"/>
</dbReference>
<keyword evidence="1" id="KW-1133">Transmembrane helix</keyword>
<comment type="caution">
    <text evidence="2">The sequence shown here is derived from an EMBL/GenBank/DDBJ whole genome shotgun (WGS) entry which is preliminary data.</text>
</comment>
<proteinExistence type="predicted"/>
<keyword evidence="1" id="KW-0812">Transmembrane</keyword>
<gene>
    <name evidence="2" type="ORF">SIID45300_00045</name>
</gene>
<keyword evidence="3" id="KW-1185">Reference proteome</keyword>
<keyword evidence="1" id="KW-0472">Membrane</keyword>
<name>A0ABQ0C4D6_9PROT</name>
<evidence type="ECO:0008006" key="4">
    <source>
        <dbReference type="Google" id="ProtNLM"/>
    </source>
</evidence>
<feature type="transmembrane region" description="Helical" evidence="1">
    <location>
        <begin position="86"/>
        <end position="106"/>
    </location>
</feature>
<evidence type="ECO:0000313" key="3">
    <source>
        <dbReference type="Proteomes" id="UP001628193"/>
    </source>
</evidence>
<organism evidence="2 3">
    <name type="scientific">Candidatus Magnetaquiglobus chichijimensis</name>
    <dbReference type="NCBI Taxonomy" id="3141448"/>
    <lineage>
        <taxon>Bacteria</taxon>
        <taxon>Pseudomonadati</taxon>
        <taxon>Pseudomonadota</taxon>
        <taxon>Magnetococcia</taxon>
        <taxon>Magnetococcales</taxon>
        <taxon>Candidatus Magnetaquicoccaceae</taxon>
        <taxon>Candidatus Magnetaquiglobus</taxon>
    </lineage>
</organism>